<dbReference type="PANTHER" id="PTHR46579">
    <property type="entry name" value="F5/8 TYPE C DOMAIN-CONTAINING PROTEIN-RELATED"/>
    <property type="match status" value="1"/>
</dbReference>
<keyword evidence="2" id="KW-1185">Reference proteome</keyword>
<gene>
    <name evidence="1" type="ORF">DACRYDRAFT_46121</name>
</gene>
<dbReference type="Proteomes" id="UP000030653">
    <property type="component" value="Unassembled WGS sequence"/>
</dbReference>
<organism evidence="1 2">
    <name type="scientific">Dacryopinax primogenitus (strain DJM 731)</name>
    <name type="common">Brown rot fungus</name>
    <dbReference type="NCBI Taxonomy" id="1858805"/>
    <lineage>
        <taxon>Eukaryota</taxon>
        <taxon>Fungi</taxon>
        <taxon>Dikarya</taxon>
        <taxon>Basidiomycota</taxon>
        <taxon>Agaricomycotina</taxon>
        <taxon>Dacrymycetes</taxon>
        <taxon>Dacrymycetales</taxon>
        <taxon>Dacrymycetaceae</taxon>
        <taxon>Dacryopinax</taxon>
    </lineage>
</organism>
<name>M5G5H7_DACPD</name>
<accession>M5G5H7</accession>
<dbReference type="GeneID" id="63689744"/>
<reference evidence="1 2" key="1">
    <citation type="journal article" date="2012" name="Science">
        <title>The Paleozoic origin of enzymatic lignin decomposition reconstructed from 31 fungal genomes.</title>
        <authorList>
            <person name="Floudas D."/>
            <person name="Binder M."/>
            <person name="Riley R."/>
            <person name="Barry K."/>
            <person name="Blanchette R.A."/>
            <person name="Henrissat B."/>
            <person name="Martinez A.T."/>
            <person name="Otillar R."/>
            <person name="Spatafora J.W."/>
            <person name="Yadav J.S."/>
            <person name="Aerts A."/>
            <person name="Benoit I."/>
            <person name="Boyd A."/>
            <person name="Carlson A."/>
            <person name="Copeland A."/>
            <person name="Coutinho P.M."/>
            <person name="de Vries R.P."/>
            <person name="Ferreira P."/>
            <person name="Findley K."/>
            <person name="Foster B."/>
            <person name="Gaskell J."/>
            <person name="Glotzer D."/>
            <person name="Gorecki P."/>
            <person name="Heitman J."/>
            <person name="Hesse C."/>
            <person name="Hori C."/>
            <person name="Igarashi K."/>
            <person name="Jurgens J.A."/>
            <person name="Kallen N."/>
            <person name="Kersten P."/>
            <person name="Kohler A."/>
            <person name="Kuees U."/>
            <person name="Kumar T.K.A."/>
            <person name="Kuo A."/>
            <person name="LaButti K."/>
            <person name="Larrondo L.F."/>
            <person name="Lindquist E."/>
            <person name="Ling A."/>
            <person name="Lombard V."/>
            <person name="Lucas S."/>
            <person name="Lundell T."/>
            <person name="Martin R."/>
            <person name="McLaughlin D.J."/>
            <person name="Morgenstern I."/>
            <person name="Morin E."/>
            <person name="Murat C."/>
            <person name="Nagy L.G."/>
            <person name="Nolan M."/>
            <person name="Ohm R.A."/>
            <person name="Patyshakuliyeva A."/>
            <person name="Rokas A."/>
            <person name="Ruiz-Duenas F.J."/>
            <person name="Sabat G."/>
            <person name="Salamov A."/>
            <person name="Samejima M."/>
            <person name="Schmutz J."/>
            <person name="Slot J.C."/>
            <person name="St John F."/>
            <person name="Stenlid J."/>
            <person name="Sun H."/>
            <person name="Sun S."/>
            <person name="Syed K."/>
            <person name="Tsang A."/>
            <person name="Wiebenga A."/>
            <person name="Young D."/>
            <person name="Pisabarro A."/>
            <person name="Eastwood D.C."/>
            <person name="Martin F."/>
            <person name="Cullen D."/>
            <person name="Grigoriev I.V."/>
            <person name="Hibbett D.S."/>
        </authorList>
    </citation>
    <scope>NUCLEOTIDE SEQUENCE [LARGE SCALE GENOMIC DNA]</scope>
    <source>
        <strain evidence="1 2">DJM-731 SS1</strain>
    </source>
</reference>
<evidence type="ECO:0000313" key="1">
    <source>
        <dbReference type="EMBL" id="EJU05511.1"/>
    </source>
</evidence>
<dbReference type="HOGENOM" id="CLU_026593_1_0_1"/>
<protein>
    <submittedName>
        <fullName evidence="1">Uncharacterized protein</fullName>
    </submittedName>
</protein>
<dbReference type="RefSeq" id="XP_040632405.1">
    <property type="nucleotide sequence ID" value="XM_040774682.1"/>
</dbReference>
<sequence length="259" mass="29263">TAPAQYDPLNLPLCLHNSILHKAESVMQAESHAEAEHHAKASGINGISIWSIIWPTSFPLDFMHLVFENVVPLLLDLWLGVSKHCVEGDAFTLLHAIQTDVAKRVAKSGNTIPGAFGQHVLHLLNKRHEFMAEAYMLRITQLAPVVLLRQFTNEAYYHHLVELSCFINDCLSFSHHAGFMTMLRKCLVKWVLQYKQLYYQGSTDHVGLCPVTVHSLLHLADCMEWTGPLWTTWAFPMERFCSQLQCAVTGCLNPYPGID</sequence>
<dbReference type="AlphaFoldDB" id="M5G5H7"/>
<dbReference type="OMA" id="HYYENEY"/>
<dbReference type="PANTHER" id="PTHR46579:SF1">
    <property type="entry name" value="F5_8 TYPE C DOMAIN-CONTAINING PROTEIN"/>
    <property type="match status" value="1"/>
</dbReference>
<dbReference type="OrthoDB" id="2404451at2759"/>
<proteinExistence type="predicted"/>
<feature type="non-terminal residue" evidence="1">
    <location>
        <position position="1"/>
    </location>
</feature>
<evidence type="ECO:0000313" key="2">
    <source>
        <dbReference type="Proteomes" id="UP000030653"/>
    </source>
</evidence>
<dbReference type="EMBL" id="JH795856">
    <property type="protein sequence ID" value="EJU05511.1"/>
    <property type="molecule type" value="Genomic_DNA"/>
</dbReference>